<sequence length="117" mass="13348">MIAELRDEVLVDNVNSTDEVNGGNDMDWELLDMIDDNTIMAGMQEMFQHQYGWTWSSQTWRDCRERLWLNWKPQLPSLCAAYMDWKYSAASSPSSSPFPLDDARGAAPTPPPSAFLN</sequence>
<feature type="compositionally biased region" description="Pro residues" evidence="1">
    <location>
        <begin position="108"/>
        <end position="117"/>
    </location>
</feature>
<protein>
    <submittedName>
        <fullName evidence="2">Uncharacterized protein</fullName>
    </submittedName>
</protein>
<gene>
    <name evidence="2" type="ORF">BDN71DRAFT_1505958</name>
</gene>
<proteinExistence type="predicted"/>
<evidence type="ECO:0000256" key="1">
    <source>
        <dbReference type="SAM" id="MobiDB-lite"/>
    </source>
</evidence>
<dbReference type="AlphaFoldDB" id="A0A9P5ZYD9"/>
<accession>A0A9P5ZYD9</accession>
<comment type="caution">
    <text evidence="2">The sequence shown here is derived from an EMBL/GenBank/DDBJ whole genome shotgun (WGS) entry which is preliminary data.</text>
</comment>
<dbReference type="EMBL" id="MU154554">
    <property type="protein sequence ID" value="KAF9496264.1"/>
    <property type="molecule type" value="Genomic_DNA"/>
</dbReference>
<evidence type="ECO:0000313" key="3">
    <source>
        <dbReference type="Proteomes" id="UP000807025"/>
    </source>
</evidence>
<name>A0A9P5ZYD9_PLEER</name>
<feature type="region of interest" description="Disordered" evidence="1">
    <location>
        <begin position="89"/>
        <end position="117"/>
    </location>
</feature>
<dbReference type="Proteomes" id="UP000807025">
    <property type="component" value="Unassembled WGS sequence"/>
</dbReference>
<keyword evidence="3" id="KW-1185">Reference proteome</keyword>
<reference evidence="2" key="1">
    <citation type="submission" date="2020-11" db="EMBL/GenBank/DDBJ databases">
        <authorList>
            <consortium name="DOE Joint Genome Institute"/>
            <person name="Ahrendt S."/>
            <person name="Riley R."/>
            <person name="Andreopoulos W."/>
            <person name="Labutti K."/>
            <person name="Pangilinan J."/>
            <person name="Ruiz-Duenas F.J."/>
            <person name="Barrasa J.M."/>
            <person name="Sanchez-Garcia M."/>
            <person name="Camarero S."/>
            <person name="Miyauchi S."/>
            <person name="Serrano A."/>
            <person name="Linde D."/>
            <person name="Babiker R."/>
            <person name="Drula E."/>
            <person name="Ayuso-Fernandez I."/>
            <person name="Pacheco R."/>
            <person name="Padilla G."/>
            <person name="Ferreira P."/>
            <person name="Barriuso J."/>
            <person name="Kellner H."/>
            <person name="Castanera R."/>
            <person name="Alfaro M."/>
            <person name="Ramirez L."/>
            <person name="Pisabarro A.G."/>
            <person name="Kuo A."/>
            <person name="Tritt A."/>
            <person name="Lipzen A."/>
            <person name="He G."/>
            <person name="Yan M."/>
            <person name="Ng V."/>
            <person name="Cullen D."/>
            <person name="Martin F."/>
            <person name="Rosso M.-N."/>
            <person name="Henrissat B."/>
            <person name="Hibbett D."/>
            <person name="Martinez A.T."/>
            <person name="Grigoriev I.V."/>
        </authorList>
    </citation>
    <scope>NUCLEOTIDE SEQUENCE</scope>
    <source>
        <strain evidence="2">ATCC 90797</strain>
    </source>
</reference>
<evidence type="ECO:0000313" key="2">
    <source>
        <dbReference type="EMBL" id="KAF9496264.1"/>
    </source>
</evidence>
<organism evidence="2 3">
    <name type="scientific">Pleurotus eryngii</name>
    <name type="common">Boletus of the steppes</name>
    <dbReference type="NCBI Taxonomy" id="5323"/>
    <lineage>
        <taxon>Eukaryota</taxon>
        <taxon>Fungi</taxon>
        <taxon>Dikarya</taxon>
        <taxon>Basidiomycota</taxon>
        <taxon>Agaricomycotina</taxon>
        <taxon>Agaricomycetes</taxon>
        <taxon>Agaricomycetidae</taxon>
        <taxon>Agaricales</taxon>
        <taxon>Pleurotineae</taxon>
        <taxon>Pleurotaceae</taxon>
        <taxon>Pleurotus</taxon>
    </lineage>
</organism>